<dbReference type="SUPFAM" id="SSF56024">
    <property type="entry name" value="Phospholipase D/nuclease"/>
    <property type="match status" value="2"/>
</dbReference>
<accession>A0A2S0I5A3</accession>
<keyword evidence="9" id="KW-1185">Reference proteome</keyword>
<organism evidence="8 9">
    <name type="scientific">Achromobacter spanius</name>
    <dbReference type="NCBI Taxonomy" id="217203"/>
    <lineage>
        <taxon>Bacteria</taxon>
        <taxon>Pseudomonadati</taxon>
        <taxon>Pseudomonadota</taxon>
        <taxon>Betaproteobacteria</taxon>
        <taxon>Burkholderiales</taxon>
        <taxon>Alcaligenaceae</taxon>
        <taxon>Achromobacter</taxon>
    </lineage>
</organism>
<dbReference type="GO" id="GO:0016891">
    <property type="term" value="F:RNA endonuclease activity producing 5'-phosphomonoesters, hydrolytic mechanism"/>
    <property type="evidence" value="ECO:0007669"/>
    <property type="project" value="TreeGrafter"/>
</dbReference>
<comment type="similarity">
    <text evidence="2">Belongs to the phospholipase D family.</text>
</comment>
<dbReference type="InterPro" id="IPR051406">
    <property type="entry name" value="PLD_domain"/>
</dbReference>
<dbReference type="Gene3D" id="3.30.870.10">
    <property type="entry name" value="Endonuclease Chain A"/>
    <property type="match status" value="2"/>
</dbReference>
<keyword evidence="5" id="KW-0442">Lipid degradation</keyword>
<evidence type="ECO:0000313" key="9">
    <source>
        <dbReference type="Proteomes" id="UP000239477"/>
    </source>
</evidence>
<evidence type="ECO:0000256" key="1">
    <source>
        <dbReference type="ARBA" id="ARBA00000798"/>
    </source>
</evidence>
<dbReference type="GO" id="GO:0016042">
    <property type="term" value="P:lipid catabolic process"/>
    <property type="evidence" value="ECO:0007669"/>
    <property type="project" value="UniProtKB-KW"/>
</dbReference>
<keyword evidence="4" id="KW-0378">Hydrolase</keyword>
<reference evidence="8 9" key="1">
    <citation type="submission" date="2017-09" db="EMBL/GenBank/DDBJ databases">
        <title>Genomic, metabolic, and phenotypic characteristics of bacterial isolates from the natural microbiome of the model nematode Caenorhabditis elegans.</title>
        <authorList>
            <person name="Zimmermann J."/>
            <person name="Obeng N."/>
            <person name="Yang W."/>
            <person name="Obeng O."/>
            <person name="Kissoyan K."/>
            <person name="Pees B."/>
            <person name="Dirksen P."/>
            <person name="Hoppner M."/>
            <person name="Franke A."/>
            <person name="Rosenstiel P."/>
            <person name="Leippe M."/>
            <person name="Dierking K."/>
            <person name="Kaleta C."/>
            <person name="Schulenburg H."/>
        </authorList>
    </citation>
    <scope>NUCLEOTIDE SEQUENCE [LARGE SCALE GENOMIC DNA]</scope>
    <source>
        <strain evidence="8 9">MYb73</strain>
    </source>
</reference>
<dbReference type="AlphaFoldDB" id="A0A2S0I5A3"/>
<evidence type="ECO:0000313" key="8">
    <source>
        <dbReference type="EMBL" id="AVJ27212.1"/>
    </source>
</evidence>
<dbReference type="GO" id="GO:0006793">
    <property type="term" value="P:phosphorus metabolic process"/>
    <property type="evidence" value="ECO:0007669"/>
    <property type="project" value="UniProtKB-ARBA"/>
</dbReference>
<sequence length="564" mass="62549">MRASATGSYLRIRAIAGTHVVVLAWDFVDLPDVPALVAEDNLLGFAVHRKTFDAAGNVETSHYLRGLKRFEDKDRGLHPGTLVSTSEHPVQSFLWADYTAATGVQYEYAVEPVFGEPKKLRVEEAQGISVRIRCETTSAPAGKETRHEIYFNRGVIGSQAYAREFGNVAPDPDAPASRPMKWLSRGLYEALLAFIKRGAKQGMGLRAALYEFHYLPVAQALRDAAGKGDVQIVYDAASSYKVENEATIEQAGLADFVHPRTVSAGLRHNKFIVLLKDDTPVSVWTGSTNISAGGIFGHSNVGHIVHDLEIAAQYLAYWERLQRNLTAAKLRAPNAKATPTPSLPLQPGTHLLFSPREAKETPQAEKTLQWYANLADAAQRLVCFTAAFDIAPEFQVVFQKQNNVLRYIVKDDPLKKTEDIGTDGDVTFAAGGHLAEDNALANALGESDNPLNSNDYIHTKYMLVDPLGEQPTVVTGSANFSSSSQVQNDENMLVIHGDTRVADIYFGEFMRLFDHHYARYLAAKYQRNPKSPGNYLKQRTDQWLPAHLDPSNYRSKRRRYFVGL</sequence>
<gene>
    <name evidence="8" type="ORF">CLM73_08860</name>
</gene>
<evidence type="ECO:0000256" key="5">
    <source>
        <dbReference type="ARBA" id="ARBA00022963"/>
    </source>
</evidence>
<dbReference type="GO" id="GO:0004630">
    <property type="term" value="F:phospholipase D activity"/>
    <property type="evidence" value="ECO:0007669"/>
    <property type="project" value="UniProtKB-EC"/>
</dbReference>
<dbReference type="InterPro" id="IPR001736">
    <property type="entry name" value="PLipase_D/transphosphatidylase"/>
</dbReference>
<dbReference type="InterPro" id="IPR025202">
    <property type="entry name" value="PLD-like_dom"/>
</dbReference>
<protein>
    <recommendedName>
        <fullName evidence="3">phospholipase D</fullName>
        <ecNumber evidence="3">3.1.4.4</ecNumber>
    </recommendedName>
</protein>
<dbReference type="PANTHER" id="PTHR43856:SF1">
    <property type="entry name" value="MITOCHONDRIAL CARDIOLIPIN HYDROLASE"/>
    <property type="match status" value="1"/>
</dbReference>
<evidence type="ECO:0000256" key="6">
    <source>
        <dbReference type="ARBA" id="ARBA00023098"/>
    </source>
</evidence>
<keyword evidence="6" id="KW-0443">Lipid metabolism</keyword>
<dbReference type="RefSeq" id="WP_105238123.1">
    <property type="nucleotide sequence ID" value="NZ_CP023270.1"/>
</dbReference>
<dbReference type="EC" id="3.1.4.4" evidence="3"/>
<dbReference type="CDD" id="cd09172">
    <property type="entry name" value="PLDc_Nuc_like_unchar1_1"/>
    <property type="match status" value="1"/>
</dbReference>
<dbReference type="Pfam" id="PF13091">
    <property type="entry name" value="PLDc_2"/>
    <property type="match status" value="1"/>
</dbReference>
<comment type="catalytic activity">
    <reaction evidence="1">
        <text>a 1,2-diacyl-sn-glycero-3-phosphocholine + H2O = a 1,2-diacyl-sn-glycero-3-phosphate + choline + H(+)</text>
        <dbReference type="Rhea" id="RHEA:14445"/>
        <dbReference type="ChEBI" id="CHEBI:15354"/>
        <dbReference type="ChEBI" id="CHEBI:15377"/>
        <dbReference type="ChEBI" id="CHEBI:15378"/>
        <dbReference type="ChEBI" id="CHEBI:57643"/>
        <dbReference type="ChEBI" id="CHEBI:58608"/>
        <dbReference type="EC" id="3.1.4.4"/>
    </reaction>
</comment>
<dbReference type="Proteomes" id="UP000239477">
    <property type="component" value="Chromosome"/>
</dbReference>
<evidence type="ECO:0000259" key="7">
    <source>
        <dbReference type="PROSITE" id="PS50035"/>
    </source>
</evidence>
<feature type="domain" description="PLD phosphodiesterase" evidence="7">
    <location>
        <begin position="453"/>
        <end position="484"/>
    </location>
</feature>
<dbReference type="OrthoDB" id="9789376at2"/>
<proteinExistence type="inferred from homology"/>
<dbReference type="PROSITE" id="PS50035">
    <property type="entry name" value="PLD"/>
    <property type="match status" value="1"/>
</dbReference>
<dbReference type="PANTHER" id="PTHR43856">
    <property type="entry name" value="CARDIOLIPIN HYDROLASE"/>
    <property type="match status" value="1"/>
</dbReference>
<evidence type="ECO:0000256" key="4">
    <source>
        <dbReference type="ARBA" id="ARBA00022801"/>
    </source>
</evidence>
<name>A0A2S0I5A3_9BURK</name>
<evidence type="ECO:0000256" key="2">
    <source>
        <dbReference type="ARBA" id="ARBA00008664"/>
    </source>
</evidence>
<dbReference type="EMBL" id="CP023270">
    <property type="protein sequence ID" value="AVJ27212.1"/>
    <property type="molecule type" value="Genomic_DNA"/>
</dbReference>
<evidence type="ECO:0000256" key="3">
    <source>
        <dbReference type="ARBA" id="ARBA00012027"/>
    </source>
</evidence>